<protein>
    <submittedName>
        <fullName evidence="1">Uncharacterized protein</fullName>
    </submittedName>
</protein>
<reference evidence="1 2" key="1">
    <citation type="submission" date="2014-02" db="EMBL/GenBank/DDBJ databases">
        <title>Transposable element dynamics among asymbiotic and ectomycorrhizal Amanita fungi.</title>
        <authorList>
            <consortium name="DOE Joint Genome Institute"/>
            <person name="Hess J."/>
            <person name="Skrede I."/>
            <person name="Wolfe B."/>
            <person name="LaButti K."/>
            <person name="Ohm R.A."/>
            <person name="Grigoriev I.V."/>
            <person name="Pringle A."/>
        </authorList>
    </citation>
    <scope>NUCLEOTIDE SEQUENCE [LARGE SCALE GENOMIC DNA]</scope>
    <source>
        <strain evidence="1 2">SKay4041</strain>
    </source>
</reference>
<sequence>MEEGNLQSAFRAVMPDMTSRANLKEHPTWGSSPAYIKGPSIPSKFTGSGDTVSTRLVKFSKCQIALAKAIDDAVSRVVFTADTPGSS</sequence>
<gene>
    <name evidence="1" type="ORF">AMATHDRAFT_4137</name>
</gene>
<organism evidence="1 2">
    <name type="scientific">Amanita thiersii Skay4041</name>
    <dbReference type="NCBI Taxonomy" id="703135"/>
    <lineage>
        <taxon>Eukaryota</taxon>
        <taxon>Fungi</taxon>
        <taxon>Dikarya</taxon>
        <taxon>Basidiomycota</taxon>
        <taxon>Agaricomycotina</taxon>
        <taxon>Agaricomycetes</taxon>
        <taxon>Agaricomycetidae</taxon>
        <taxon>Agaricales</taxon>
        <taxon>Pluteineae</taxon>
        <taxon>Amanitaceae</taxon>
        <taxon>Amanita</taxon>
    </lineage>
</organism>
<dbReference type="Proteomes" id="UP000242287">
    <property type="component" value="Unassembled WGS sequence"/>
</dbReference>
<evidence type="ECO:0000313" key="1">
    <source>
        <dbReference type="EMBL" id="PFH50225.1"/>
    </source>
</evidence>
<keyword evidence="2" id="KW-1185">Reference proteome</keyword>
<dbReference type="AlphaFoldDB" id="A0A2A9NGU8"/>
<proteinExistence type="predicted"/>
<evidence type="ECO:0000313" key="2">
    <source>
        <dbReference type="Proteomes" id="UP000242287"/>
    </source>
</evidence>
<accession>A0A2A9NGU8</accession>
<dbReference type="EMBL" id="KZ302008">
    <property type="protein sequence ID" value="PFH50225.1"/>
    <property type="molecule type" value="Genomic_DNA"/>
</dbReference>
<name>A0A2A9NGU8_9AGAR</name>